<evidence type="ECO:0000313" key="3">
    <source>
        <dbReference type="Proteomes" id="UP000799291"/>
    </source>
</evidence>
<accession>A0A6G1JNY3</accession>
<protein>
    <submittedName>
        <fullName evidence="2">Uncharacterized protein</fullName>
    </submittedName>
</protein>
<evidence type="ECO:0000256" key="1">
    <source>
        <dbReference type="SAM" id="MobiDB-lite"/>
    </source>
</evidence>
<sequence>MNACQEVESQPSCTAPFQVDEGLAEPQRWDAEAPRSTTFGVASVALRTRAARTPGQEANQGAAGRGTRALGTGSSEFATGAVAGFGGQKLCCRAANLRTVWSPGGEPQGNCPERGSLARRAMFDSRGGERRRVGAGVAQERASAVLAGAGNGSTMVVATKRPSNAAAADADAAGLSRATVVQAAAVSADVKRSLPRPAAK</sequence>
<keyword evidence="3" id="KW-1185">Reference proteome</keyword>
<proteinExistence type="predicted"/>
<gene>
    <name evidence="2" type="ORF">K458DRAFT_449228</name>
</gene>
<dbReference type="EMBL" id="MU005569">
    <property type="protein sequence ID" value="KAF2692277.1"/>
    <property type="molecule type" value="Genomic_DNA"/>
</dbReference>
<name>A0A6G1JNY3_9PLEO</name>
<organism evidence="2 3">
    <name type="scientific">Lentithecium fluviatile CBS 122367</name>
    <dbReference type="NCBI Taxonomy" id="1168545"/>
    <lineage>
        <taxon>Eukaryota</taxon>
        <taxon>Fungi</taxon>
        <taxon>Dikarya</taxon>
        <taxon>Ascomycota</taxon>
        <taxon>Pezizomycotina</taxon>
        <taxon>Dothideomycetes</taxon>
        <taxon>Pleosporomycetidae</taxon>
        <taxon>Pleosporales</taxon>
        <taxon>Massarineae</taxon>
        <taxon>Lentitheciaceae</taxon>
        <taxon>Lentithecium</taxon>
    </lineage>
</organism>
<feature type="region of interest" description="Disordered" evidence="1">
    <location>
        <begin position="1"/>
        <end position="36"/>
    </location>
</feature>
<evidence type="ECO:0000313" key="2">
    <source>
        <dbReference type="EMBL" id="KAF2692277.1"/>
    </source>
</evidence>
<dbReference type="AlphaFoldDB" id="A0A6G1JNY3"/>
<reference evidence="2" key="1">
    <citation type="journal article" date="2020" name="Stud. Mycol.">
        <title>101 Dothideomycetes genomes: a test case for predicting lifestyles and emergence of pathogens.</title>
        <authorList>
            <person name="Haridas S."/>
            <person name="Albert R."/>
            <person name="Binder M."/>
            <person name="Bloem J."/>
            <person name="Labutti K."/>
            <person name="Salamov A."/>
            <person name="Andreopoulos B."/>
            <person name="Baker S."/>
            <person name="Barry K."/>
            <person name="Bills G."/>
            <person name="Bluhm B."/>
            <person name="Cannon C."/>
            <person name="Castanera R."/>
            <person name="Culley D."/>
            <person name="Daum C."/>
            <person name="Ezra D."/>
            <person name="Gonzalez J."/>
            <person name="Henrissat B."/>
            <person name="Kuo A."/>
            <person name="Liang C."/>
            <person name="Lipzen A."/>
            <person name="Lutzoni F."/>
            <person name="Magnuson J."/>
            <person name="Mondo S."/>
            <person name="Nolan M."/>
            <person name="Ohm R."/>
            <person name="Pangilinan J."/>
            <person name="Park H.-J."/>
            <person name="Ramirez L."/>
            <person name="Alfaro M."/>
            <person name="Sun H."/>
            <person name="Tritt A."/>
            <person name="Yoshinaga Y."/>
            <person name="Zwiers L.-H."/>
            <person name="Turgeon B."/>
            <person name="Goodwin S."/>
            <person name="Spatafora J."/>
            <person name="Crous P."/>
            <person name="Grigoriev I."/>
        </authorList>
    </citation>
    <scope>NUCLEOTIDE SEQUENCE</scope>
    <source>
        <strain evidence="2">CBS 122367</strain>
    </source>
</reference>
<dbReference type="Proteomes" id="UP000799291">
    <property type="component" value="Unassembled WGS sequence"/>
</dbReference>